<name>A0AA47A1S3_CAPOC</name>
<dbReference type="Proteomes" id="UP001163262">
    <property type="component" value="Chromosome"/>
</dbReference>
<keyword evidence="1" id="KW-0732">Signal</keyword>
<evidence type="ECO:0008006" key="4">
    <source>
        <dbReference type="Google" id="ProtNLM"/>
    </source>
</evidence>
<organism evidence="2 3">
    <name type="scientific">Capnocytophaga ochracea</name>
    <dbReference type="NCBI Taxonomy" id="1018"/>
    <lineage>
        <taxon>Bacteria</taxon>
        <taxon>Pseudomonadati</taxon>
        <taxon>Bacteroidota</taxon>
        <taxon>Flavobacteriia</taxon>
        <taxon>Flavobacteriales</taxon>
        <taxon>Flavobacteriaceae</taxon>
        <taxon>Capnocytophaga</taxon>
    </lineage>
</organism>
<reference evidence="2" key="1">
    <citation type="submission" date="2022-10" db="EMBL/GenBank/DDBJ databases">
        <title>Complete genome sequence of Capnocytophaga ochracea KCOM 2812 isolated from actinomycosis lesion.</title>
        <authorList>
            <person name="Kook J.-K."/>
            <person name="Park S.-N."/>
            <person name="Lim Y.K."/>
        </authorList>
    </citation>
    <scope>NUCLEOTIDE SEQUENCE</scope>
    <source>
        <strain evidence="2">KCOM 28121</strain>
    </source>
</reference>
<feature type="chain" id="PRO_5041454953" description="YARHG domain-containing protein" evidence="1">
    <location>
        <begin position="18"/>
        <end position="304"/>
    </location>
</feature>
<gene>
    <name evidence="2" type="ORF">OL231_02615</name>
</gene>
<evidence type="ECO:0000313" key="2">
    <source>
        <dbReference type="EMBL" id="UZD41455.1"/>
    </source>
</evidence>
<accession>A0AA47A1S3</accession>
<protein>
    <recommendedName>
        <fullName evidence="4">YARHG domain-containing protein</fullName>
    </recommendedName>
</protein>
<dbReference type="EMBL" id="CP110230">
    <property type="protein sequence ID" value="UZD41455.1"/>
    <property type="molecule type" value="Genomic_DNA"/>
</dbReference>
<evidence type="ECO:0000313" key="3">
    <source>
        <dbReference type="Proteomes" id="UP001163262"/>
    </source>
</evidence>
<proteinExistence type="predicted"/>
<feature type="signal peptide" evidence="1">
    <location>
        <begin position="1"/>
        <end position="17"/>
    </location>
</feature>
<dbReference type="AlphaFoldDB" id="A0AA47A1S3"/>
<evidence type="ECO:0000256" key="1">
    <source>
        <dbReference type="SAM" id="SignalP"/>
    </source>
</evidence>
<sequence>MKNLFYLLLFCSCAVMAQEQKYILLDSLTANYKVKHYTLDTSPYGPKNTIEIYNVFSKLYGLNEGGDYIVLFSILPNLGSKTNWEVIDYEEIKNNFFPTKEIFKKTEHRVFNVSLEKAFDISRVRLVKKIKDKYYVGKKCRIEGFYCMDYPRDMQVATKNFILNTNQPIKPINVLKEDYKRVLPNHPFPLDRENLAFHIPNVLEGTYLSNIEEKWSDVMYYFYQFCNYENRSIDELVYIKDKGIVAGAYGDYFYPIGKIDRTGTKRSDWDKVIHGAKNRLLWAEELKKEWKDKEKELENWKKGK</sequence>
<dbReference type="RefSeq" id="WP_264860710.1">
    <property type="nucleotide sequence ID" value="NZ_CP110230.1"/>
</dbReference>